<protein>
    <submittedName>
        <fullName evidence="2">Uncharacterized protein</fullName>
    </submittedName>
</protein>
<gene>
    <name evidence="2" type="primary">NCL1_33650</name>
    <name evidence="2" type="ORF">TNCV_914871</name>
</gene>
<comment type="caution">
    <text evidence="2">The sequence shown here is derived from an EMBL/GenBank/DDBJ whole genome shotgun (WGS) entry which is preliminary data.</text>
</comment>
<accession>A0A8X6RPQ4</accession>
<dbReference type="Proteomes" id="UP000887159">
    <property type="component" value="Unassembled WGS sequence"/>
</dbReference>
<keyword evidence="3" id="KW-1185">Reference proteome</keyword>
<dbReference type="AlphaFoldDB" id="A0A8X6RPQ4"/>
<feature type="region of interest" description="Disordered" evidence="1">
    <location>
        <begin position="20"/>
        <end position="50"/>
    </location>
</feature>
<proteinExistence type="predicted"/>
<sequence length="168" mass="18938">MCPLAGRGRNLCPLHRAVHGCSDPKHPAVPAGPRRQRPTHRQSRTEHRGSRLHHMVHPGVHFKVLVRPQQVEVLQERSQRHRLVGHSAILHIFILNRDQQQFRVLSGRAEGGSDISNHAHSEDSEAGSSFDGPPELGLHPTQQLQGIRSTYAVPGHWGHDFFQPRLLR</sequence>
<organism evidence="2 3">
    <name type="scientific">Trichonephila clavipes</name>
    <name type="common">Golden silk orbweaver</name>
    <name type="synonym">Nephila clavipes</name>
    <dbReference type="NCBI Taxonomy" id="2585209"/>
    <lineage>
        <taxon>Eukaryota</taxon>
        <taxon>Metazoa</taxon>
        <taxon>Ecdysozoa</taxon>
        <taxon>Arthropoda</taxon>
        <taxon>Chelicerata</taxon>
        <taxon>Arachnida</taxon>
        <taxon>Araneae</taxon>
        <taxon>Araneomorphae</taxon>
        <taxon>Entelegynae</taxon>
        <taxon>Araneoidea</taxon>
        <taxon>Nephilidae</taxon>
        <taxon>Trichonephila</taxon>
    </lineage>
</organism>
<dbReference type="EMBL" id="BMAU01021170">
    <property type="protein sequence ID" value="GFX92937.1"/>
    <property type="molecule type" value="Genomic_DNA"/>
</dbReference>
<evidence type="ECO:0000313" key="2">
    <source>
        <dbReference type="EMBL" id="GFX92937.1"/>
    </source>
</evidence>
<feature type="region of interest" description="Disordered" evidence="1">
    <location>
        <begin position="112"/>
        <end position="140"/>
    </location>
</feature>
<evidence type="ECO:0000256" key="1">
    <source>
        <dbReference type="SAM" id="MobiDB-lite"/>
    </source>
</evidence>
<reference evidence="2" key="1">
    <citation type="submission" date="2020-08" db="EMBL/GenBank/DDBJ databases">
        <title>Multicomponent nature underlies the extraordinary mechanical properties of spider dragline silk.</title>
        <authorList>
            <person name="Kono N."/>
            <person name="Nakamura H."/>
            <person name="Mori M."/>
            <person name="Yoshida Y."/>
            <person name="Ohtoshi R."/>
            <person name="Malay A.D."/>
            <person name="Moran D.A.P."/>
            <person name="Tomita M."/>
            <person name="Numata K."/>
            <person name="Arakawa K."/>
        </authorList>
    </citation>
    <scope>NUCLEOTIDE SEQUENCE</scope>
</reference>
<evidence type="ECO:0000313" key="3">
    <source>
        <dbReference type="Proteomes" id="UP000887159"/>
    </source>
</evidence>
<name>A0A8X6RPQ4_TRICX</name>